<dbReference type="AlphaFoldDB" id="V6AQX8"/>
<evidence type="ECO:0000313" key="2">
    <source>
        <dbReference type="EMBL" id="CDI04989.1"/>
    </source>
</evidence>
<dbReference type="EMBL" id="CBTY010000006">
    <property type="protein sequence ID" value="CDI04989.1"/>
    <property type="molecule type" value="Genomic_DNA"/>
</dbReference>
<dbReference type="PANTHER" id="PTHR42930">
    <property type="entry name" value="PHOSPHATE-SPECIFIC TRANSPORT SYSTEM ACCESSORY PROTEIN PHOU"/>
    <property type="match status" value="1"/>
</dbReference>
<dbReference type="Proteomes" id="UP000018159">
    <property type="component" value="Unassembled WGS sequence"/>
</dbReference>
<comment type="caution">
    <text evidence="2">The sequence shown here is derived from an EMBL/GenBank/DDBJ whole genome shotgun (WGS) entry which is preliminary data.</text>
</comment>
<name>V6AQX8_9ARCH</name>
<dbReference type="InterPro" id="IPR007159">
    <property type="entry name" value="SpoVT-AbrB_dom"/>
</dbReference>
<protein>
    <submittedName>
        <fullName evidence="2">Phosphate uptake regulator, PhoU</fullName>
    </submittedName>
</protein>
<dbReference type="STRING" id="1407055.NITUZ_140064"/>
<dbReference type="GO" id="GO:0045936">
    <property type="term" value="P:negative regulation of phosphate metabolic process"/>
    <property type="evidence" value="ECO:0007669"/>
    <property type="project" value="InterPro"/>
</dbReference>
<proteinExistence type="predicted"/>
<dbReference type="InterPro" id="IPR028366">
    <property type="entry name" value="PhoU"/>
</dbReference>
<dbReference type="SMART" id="SM00966">
    <property type="entry name" value="SpoVT_AbrB"/>
    <property type="match status" value="1"/>
</dbReference>
<reference evidence="2 3" key="1">
    <citation type="journal article" date="2013" name="PLoS ONE">
        <title>Enrichment and Genome Sequence of the Group I.1a Ammonia-Oxidizing Archaeon ?Ca. Nitrosotenuis uzonensis? Representing a Clade Globally.</title>
        <authorList>
            <person name="Lebedeva E.V."/>
            <person name="Hatzenpichler R."/>
            <person name="Pelletier E."/>
            <person name="Schuster N."/>
            <person name="Hauzmayer S."/>
            <person name="Bulaev A."/>
            <person name="Grigor'eva N.V."/>
            <person name="Galushko A."/>
            <person name="Schmid M."/>
            <person name="Palatinszky M."/>
            <person name="Le Paslier D."/>
            <person name="Daims H."/>
            <person name="Wagner M."/>
        </authorList>
    </citation>
    <scope>NUCLEOTIDE SEQUENCE [LARGE SCALE GENOMIC DNA]</scope>
    <source>
        <strain evidence="2 3">N4</strain>
    </source>
</reference>
<dbReference type="Pfam" id="PF01895">
    <property type="entry name" value="PhoU"/>
    <property type="match status" value="1"/>
</dbReference>
<dbReference type="OrthoDB" id="40991at2157"/>
<sequence>MQSIEDTKQTRRIQISGGSTYTISLPKKWIDELGIKNGDNMTIVKSANRSMTLFPGLDTEKPGKKAIITISQKDADESIRRKIVAMYLNGYKTIQILSKGVKILPEHSRLIKDLVRKSMIGTEIVESDSESITIQILTRLPELTFEVALKRMHLMTSNMHREAIEALSKNDVTYGEEVARMDDEVDRFSLYMMRTLIMAIQNASMLYDVGLEQPSDCLNYRTVISRIERIADHAALIAKRIKFLKEPLDPKIIREIQTLSENAISCFDNSILALTKKDHIMAEKTASSIVDIVKKEESLMYGMRESKNSTVIKFVLEDIRRTAEYSSDLIEVVINETIRNIISEK</sequence>
<dbReference type="GO" id="GO:0003677">
    <property type="term" value="F:DNA binding"/>
    <property type="evidence" value="ECO:0007669"/>
    <property type="project" value="InterPro"/>
</dbReference>
<dbReference type="InterPro" id="IPR026022">
    <property type="entry name" value="PhoU_dom"/>
</dbReference>
<evidence type="ECO:0000313" key="3">
    <source>
        <dbReference type="Proteomes" id="UP000018159"/>
    </source>
</evidence>
<accession>V6AQX8</accession>
<dbReference type="SUPFAM" id="SSF109755">
    <property type="entry name" value="PhoU-like"/>
    <property type="match status" value="1"/>
</dbReference>
<dbReference type="InterPro" id="IPR038078">
    <property type="entry name" value="PhoU-like_sf"/>
</dbReference>
<feature type="domain" description="SpoVT-AbrB" evidence="1">
    <location>
        <begin position="15"/>
        <end position="61"/>
    </location>
</feature>
<dbReference type="Gene3D" id="1.20.58.220">
    <property type="entry name" value="Phosphate transport system protein phou homolog 2, domain 2"/>
    <property type="match status" value="1"/>
</dbReference>
<dbReference type="PANTHER" id="PTHR42930:SF2">
    <property type="entry name" value="PHOU DOMAIN-CONTAINING PROTEIN"/>
    <property type="match status" value="1"/>
</dbReference>
<organism evidence="2 3">
    <name type="scientific">Candidatus Nitrosotenuis uzonensis</name>
    <dbReference type="NCBI Taxonomy" id="1407055"/>
    <lineage>
        <taxon>Archaea</taxon>
        <taxon>Nitrososphaerota</taxon>
        <taxon>Candidatus Nitrosotenuis</taxon>
    </lineage>
</organism>
<evidence type="ECO:0000259" key="1">
    <source>
        <dbReference type="SMART" id="SM00966"/>
    </source>
</evidence>
<dbReference type="RefSeq" id="WP_048194321.1">
    <property type="nucleotide sequence ID" value="NZ_CBTY010000006.1"/>
</dbReference>
<dbReference type="Pfam" id="PF04014">
    <property type="entry name" value="MazE_antitoxin"/>
    <property type="match status" value="1"/>
</dbReference>
<gene>
    <name evidence="2" type="ORF">NITUZ_140064</name>
</gene>
<keyword evidence="3" id="KW-1185">Reference proteome</keyword>
<dbReference type="GO" id="GO:0030643">
    <property type="term" value="P:intracellular phosphate ion homeostasis"/>
    <property type="evidence" value="ECO:0007669"/>
    <property type="project" value="InterPro"/>
</dbReference>